<dbReference type="EMBL" id="AZDO01000050">
    <property type="protein sequence ID" value="KRK95500.1"/>
    <property type="molecule type" value="Genomic_DNA"/>
</dbReference>
<reference evidence="1 2" key="1">
    <citation type="journal article" date="2015" name="Genome Announc.">
        <title>Expanding the biotechnology potential of lactobacilli through comparative genomics of 213 strains and associated genera.</title>
        <authorList>
            <person name="Sun Z."/>
            <person name="Harris H.M."/>
            <person name="McCann A."/>
            <person name="Guo C."/>
            <person name="Argimon S."/>
            <person name="Zhang W."/>
            <person name="Yang X."/>
            <person name="Jeffery I.B."/>
            <person name="Cooney J.C."/>
            <person name="Kagawa T.F."/>
            <person name="Liu W."/>
            <person name="Song Y."/>
            <person name="Salvetti E."/>
            <person name="Wrobel A."/>
            <person name="Rasinkangas P."/>
            <person name="Parkhill J."/>
            <person name="Rea M.C."/>
            <person name="O'Sullivan O."/>
            <person name="Ritari J."/>
            <person name="Douillard F.P."/>
            <person name="Paul Ross R."/>
            <person name="Yang R."/>
            <person name="Briner A.E."/>
            <person name="Felis G.E."/>
            <person name="de Vos W.M."/>
            <person name="Barrangou R."/>
            <person name="Klaenhammer T.R."/>
            <person name="Caufield P.W."/>
            <person name="Cui Y."/>
            <person name="Zhang H."/>
            <person name="O'Toole P.W."/>
        </authorList>
    </citation>
    <scope>NUCLEOTIDE SEQUENCE [LARGE SCALE GENOMIC DNA]</scope>
    <source>
        <strain evidence="1 2">JCM 17355</strain>
    </source>
</reference>
<proteinExistence type="predicted"/>
<dbReference type="Proteomes" id="UP000051379">
    <property type="component" value="Unassembled WGS sequence"/>
</dbReference>
<protein>
    <submittedName>
        <fullName evidence="1">Uncharacterized protein</fullName>
    </submittedName>
</protein>
<evidence type="ECO:0000313" key="1">
    <source>
        <dbReference type="EMBL" id="KRK95500.1"/>
    </source>
</evidence>
<organism evidence="1 2">
    <name type="scientific">Companilactobacillus futsaii JCM 17355</name>
    <dbReference type="NCBI Taxonomy" id="1423818"/>
    <lineage>
        <taxon>Bacteria</taxon>
        <taxon>Bacillati</taxon>
        <taxon>Bacillota</taxon>
        <taxon>Bacilli</taxon>
        <taxon>Lactobacillales</taxon>
        <taxon>Lactobacillaceae</taxon>
        <taxon>Companilactobacillus</taxon>
    </lineage>
</organism>
<keyword evidence="2" id="KW-1185">Reference proteome</keyword>
<name>A0ABR5P711_9LACO</name>
<gene>
    <name evidence="1" type="ORF">FC88_GL002301</name>
</gene>
<sequence length="53" mass="6164">MYPVTIDKTTTGIDHLWGGLSSKINGINGFSGQKIKWYFFWYHLHKIPLIKLV</sequence>
<accession>A0ABR5P711</accession>
<evidence type="ECO:0000313" key="2">
    <source>
        <dbReference type="Proteomes" id="UP000051379"/>
    </source>
</evidence>
<comment type="caution">
    <text evidence="1">The sequence shown here is derived from an EMBL/GenBank/DDBJ whole genome shotgun (WGS) entry which is preliminary data.</text>
</comment>